<name>A0AAD9H0T7_9STRA</name>
<feature type="region of interest" description="Disordered" evidence="1">
    <location>
        <begin position="357"/>
        <end position="444"/>
    </location>
</feature>
<feature type="compositionally biased region" description="Acidic residues" evidence="1">
    <location>
        <begin position="418"/>
        <end position="427"/>
    </location>
</feature>
<dbReference type="InterPro" id="IPR054722">
    <property type="entry name" value="PolX-like_BBD"/>
</dbReference>
<accession>A0AAD9H0T7</accession>
<comment type="caution">
    <text evidence="3">The sequence shown here is derived from an EMBL/GenBank/DDBJ whole genome shotgun (WGS) entry which is preliminary data.</text>
</comment>
<keyword evidence="4" id="KW-1185">Reference proteome</keyword>
<dbReference type="Pfam" id="PF22936">
    <property type="entry name" value="Pol_BBD"/>
    <property type="match status" value="1"/>
</dbReference>
<feature type="compositionally biased region" description="Basic and acidic residues" evidence="1">
    <location>
        <begin position="132"/>
        <end position="147"/>
    </location>
</feature>
<dbReference type="Proteomes" id="UP001259832">
    <property type="component" value="Unassembled WGS sequence"/>
</dbReference>
<evidence type="ECO:0000256" key="1">
    <source>
        <dbReference type="SAM" id="MobiDB-lite"/>
    </source>
</evidence>
<protein>
    <recommendedName>
        <fullName evidence="2">Retrovirus-related Pol polyprotein from transposon TNT 1-94-like beta-barrel domain-containing protein</fullName>
    </recommendedName>
</protein>
<evidence type="ECO:0000313" key="4">
    <source>
        <dbReference type="Proteomes" id="UP001259832"/>
    </source>
</evidence>
<evidence type="ECO:0000313" key="3">
    <source>
        <dbReference type="EMBL" id="KAK1948116.1"/>
    </source>
</evidence>
<dbReference type="AlphaFoldDB" id="A0AAD9H0T7"/>
<dbReference type="EMBL" id="JASMQC010000001">
    <property type="protein sequence ID" value="KAK1948116.1"/>
    <property type="molecule type" value="Genomic_DNA"/>
</dbReference>
<evidence type="ECO:0000259" key="2">
    <source>
        <dbReference type="Pfam" id="PF22936"/>
    </source>
</evidence>
<feature type="region of interest" description="Disordered" evidence="1">
    <location>
        <begin position="288"/>
        <end position="317"/>
    </location>
</feature>
<feature type="compositionally biased region" description="Basic and acidic residues" evidence="1">
    <location>
        <begin position="406"/>
        <end position="417"/>
    </location>
</feature>
<gene>
    <name evidence="3" type="ORF">P3T76_000406</name>
</gene>
<feature type="region of interest" description="Disordered" evidence="1">
    <location>
        <begin position="45"/>
        <end position="147"/>
    </location>
</feature>
<dbReference type="Pfam" id="PF14223">
    <property type="entry name" value="Retrotran_gag_2"/>
    <property type="match status" value="1"/>
</dbReference>
<feature type="compositionally biased region" description="Polar residues" evidence="1">
    <location>
        <begin position="368"/>
        <end position="377"/>
    </location>
</feature>
<feature type="compositionally biased region" description="Basic and acidic residues" evidence="1">
    <location>
        <begin position="105"/>
        <end position="122"/>
    </location>
</feature>
<feature type="compositionally biased region" description="Acidic residues" evidence="1">
    <location>
        <begin position="74"/>
        <end position="86"/>
    </location>
</feature>
<feature type="domain" description="Retrovirus-related Pol polyprotein from transposon TNT 1-94-like beta-barrel" evidence="2">
    <location>
        <begin position="470"/>
        <end position="526"/>
    </location>
</feature>
<organism evidence="3 4">
    <name type="scientific">Phytophthora citrophthora</name>
    <dbReference type="NCBI Taxonomy" id="4793"/>
    <lineage>
        <taxon>Eukaryota</taxon>
        <taxon>Sar</taxon>
        <taxon>Stramenopiles</taxon>
        <taxon>Oomycota</taxon>
        <taxon>Peronosporomycetes</taxon>
        <taxon>Peronosporales</taxon>
        <taxon>Peronosporaceae</taxon>
        <taxon>Phytophthora</taxon>
    </lineage>
</organism>
<sequence length="544" mass="61156">MLQASSDDFPRLIGAENFDVWKARVFAALDGKHLFGYVKQLDYDGVSEDESEESASDMSDDDDPPAKASKDAEVDSDAVDYEESDDELKSPSDSDDDSGASSDGSIKRKDLPAVRPFNSREAHRARKRSKKEKPQPLSERERRRQEAKTKAFLMKTMDNMHVRLVKNLTTSYEIFNYICQKYEGAAFHGDPYFIQHYLMEIKYEEGSDLTEFFLKLENAMKATSEATESVMTEGQKSIYLFHSMPKSWKDDLRIWKGQRKYIPYEDLKQSIEGKVRDLQAQERYTLAKGTPETPATKGERALVATGPSTSHAPERDNANICSYCNRPRHNIRQCRGLQKDLRDGRVKAGTVLPANFAFKGNSKRDHPYQNSNNGNNRRSYKGSNNRDFRGNNGNNNKKHGNGGKQRGQERYKDRPLESDNDDDDDHDSDSGHRKVSRQGRRDTGLIAVATTVNPQFSLTAQAKVEPNPTWTIDSGCTRHVSHESQWFTDITTIGGSITVGGNNQIPIEGIGWVELLVSDSKGNMQKLILHAPIQPAVNSSSGEA</sequence>
<proteinExistence type="predicted"/>
<feature type="compositionally biased region" description="Basic and acidic residues" evidence="1">
    <location>
        <begin position="64"/>
        <end position="73"/>
    </location>
</feature>
<feature type="compositionally biased region" description="Acidic residues" evidence="1">
    <location>
        <begin position="45"/>
        <end position="63"/>
    </location>
</feature>
<reference evidence="3" key="1">
    <citation type="submission" date="2023-08" db="EMBL/GenBank/DDBJ databases">
        <title>Reference Genome Resource for the Citrus Pathogen Phytophthora citrophthora.</title>
        <authorList>
            <person name="Moller H."/>
            <person name="Coetzee B."/>
            <person name="Rose L.J."/>
            <person name="Van Niekerk J.M."/>
        </authorList>
    </citation>
    <scope>NUCLEOTIDE SEQUENCE</scope>
    <source>
        <strain evidence="3">STE-U-9442</strain>
    </source>
</reference>